<gene>
    <name evidence="2" type="ORF">POTOM_047790</name>
</gene>
<evidence type="ECO:0000256" key="1">
    <source>
        <dbReference type="SAM" id="MobiDB-lite"/>
    </source>
</evidence>
<protein>
    <submittedName>
        <fullName evidence="2">Uncharacterized protein</fullName>
    </submittedName>
</protein>
<feature type="region of interest" description="Disordered" evidence="1">
    <location>
        <begin position="1"/>
        <end position="44"/>
    </location>
</feature>
<dbReference type="Proteomes" id="UP000886885">
    <property type="component" value="Chromosome 14D"/>
</dbReference>
<feature type="compositionally biased region" description="Polar residues" evidence="1">
    <location>
        <begin position="18"/>
        <end position="36"/>
    </location>
</feature>
<evidence type="ECO:0000313" key="2">
    <source>
        <dbReference type="EMBL" id="KAG6747899.1"/>
    </source>
</evidence>
<dbReference type="EMBL" id="JAAWWB010000028">
    <property type="protein sequence ID" value="KAG6747899.1"/>
    <property type="molecule type" value="Genomic_DNA"/>
</dbReference>
<keyword evidence="3" id="KW-1185">Reference proteome</keyword>
<organism evidence="2 3">
    <name type="scientific">Populus tomentosa</name>
    <name type="common">Chinese white poplar</name>
    <dbReference type="NCBI Taxonomy" id="118781"/>
    <lineage>
        <taxon>Eukaryota</taxon>
        <taxon>Viridiplantae</taxon>
        <taxon>Streptophyta</taxon>
        <taxon>Embryophyta</taxon>
        <taxon>Tracheophyta</taxon>
        <taxon>Spermatophyta</taxon>
        <taxon>Magnoliopsida</taxon>
        <taxon>eudicotyledons</taxon>
        <taxon>Gunneridae</taxon>
        <taxon>Pentapetalae</taxon>
        <taxon>rosids</taxon>
        <taxon>fabids</taxon>
        <taxon>Malpighiales</taxon>
        <taxon>Salicaceae</taxon>
        <taxon>Saliceae</taxon>
        <taxon>Populus</taxon>
    </lineage>
</organism>
<proteinExistence type="predicted"/>
<feature type="compositionally biased region" description="Pro residues" evidence="1">
    <location>
        <begin position="1"/>
        <end position="10"/>
    </location>
</feature>
<reference evidence="2" key="1">
    <citation type="journal article" date="2020" name="bioRxiv">
        <title>Hybrid origin of Populus tomentosa Carr. identified through genome sequencing and phylogenomic analysis.</title>
        <authorList>
            <person name="An X."/>
            <person name="Gao K."/>
            <person name="Chen Z."/>
            <person name="Li J."/>
            <person name="Yang X."/>
            <person name="Yang X."/>
            <person name="Zhou J."/>
            <person name="Guo T."/>
            <person name="Zhao T."/>
            <person name="Huang S."/>
            <person name="Miao D."/>
            <person name="Khan W.U."/>
            <person name="Rao P."/>
            <person name="Ye M."/>
            <person name="Lei B."/>
            <person name="Liao W."/>
            <person name="Wang J."/>
            <person name="Ji L."/>
            <person name="Li Y."/>
            <person name="Guo B."/>
            <person name="Mustafa N.S."/>
            <person name="Li S."/>
            <person name="Yun Q."/>
            <person name="Keller S.R."/>
            <person name="Mao J."/>
            <person name="Zhang R."/>
            <person name="Strauss S.H."/>
        </authorList>
    </citation>
    <scope>NUCLEOTIDE SEQUENCE</scope>
    <source>
        <strain evidence="2">GM15</strain>
        <tissue evidence="2">Leaf</tissue>
    </source>
</reference>
<sequence length="117" mass="13115">MTVPFTPPTPNLADPLSIDQSQLQTPASQQHTSSQKDTFHDSCHHQSKRALIFDDAGPHDSSQLLQPRPLKDYANSSKEQFCEDDDAPGQGLLKKQRLSISSTEKVYIYFRIAFPSL</sequence>
<evidence type="ECO:0000313" key="3">
    <source>
        <dbReference type="Proteomes" id="UP000886885"/>
    </source>
</evidence>
<name>A0A8X7YBJ7_POPTO</name>
<dbReference type="AlphaFoldDB" id="A0A8X7YBJ7"/>
<accession>A0A8X7YBJ7</accession>
<comment type="caution">
    <text evidence="2">The sequence shown here is derived from an EMBL/GenBank/DDBJ whole genome shotgun (WGS) entry which is preliminary data.</text>
</comment>